<dbReference type="InterPro" id="IPR052937">
    <property type="entry name" value="Inner_membrane_protein"/>
</dbReference>
<dbReference type="GO" id="GO:0005886">
    <property type="term" value="C:plasma membrane"/>
    <property type="evidence" value="ECO:0007669"/>
    <property type="project" value="UniProtKB-SubCell"/>
</dbReference>
<dbReference type="InterPro" id="IPR005185">
    <property type="entry name" value="YccF"/>
</dbReference>
<dbReference type="PANTHER" id="PTHR42903:SF1">
    <property type="entry name" value="INNER MEMBRANE PROTEIN YCCF"/>
    <property type="match status" value="1"/>
</dbReference>
<dbReference type="NCBIfam" id="NF008741">
    <property type="entry name" value="PRK11770.1-3"/>
    <property type="match status" value="1"/>
</dbReference>
<evidence type="ECO:0000259" key="2">
    <source>
        <dbReference type="Pfam" id="PF03733"/>
    </source>
</evidence>
<dbReference type="Proteomes" id="UP000298216">
    <property type="component" value="Unassembled WGS sequence"/>
</dbReference>
<evidence type="ECO:0000313" key="4">
    <source>
        <dbReference type="Proteomes" id="UP000298216"/>
    </source>
</evidence>
<gene>
    <name evidence="3" type="ORF">EGY25_13935</name>
</gene>
<evidence type="ECO:0000313" key="3">
    <source>
        <dbReference type="EMBL" id="TFW13062.1"/>
    </source>
</evidence>
<organism evidence="3 4">
    <name type="scientific">Brevundimonas intermedia</name>
    <dbReference type="NCBI Taxonomy" id="74315"/>
    <lineage>
        <taxon>Bacteria</taxon>
        <taxon>Pseudomonadati</taxon>
        <taxon>Pseudomonadota</taxon>
        <taxon>Alphaproteobacteria</taxon>
        <taxon>Caulobacterales</taxon>
        <taxon>Caulobacteraceae</taxon>
        <taxon>Brevundimonas</taxon>
    </lineage>
</organism>
<sequence length="128" mass="14143">MIRLILNILWFVLGGWLSGLLWLFGGAILALTVVGLPWTFAAWRIASYSFWPFGREVVWQDAHPVAGCLGVVLNIVWFVVAGWYIALTHLIIAVAEFVSIIGIPFALKDLELAKLALAPVGRTIRDKA</sequence>
<feature type="domain" description="Inner membrane component" evidence="2">
    <location>
        <begin position="72"/>
        <end position="122"/>
    </location>
</feature>
<evidence type="ECO:0000256" key="1">
    <source>
        <dbReference type="PIRNR" id="PIRNR028777"/>
    </source>
</evidence>
<dbReference type="EMBL" id="SPVH01000006">
    <property type="protein sequence ID" value="TFW13062.1"/>
    <property type="molecule type" value="Genomic_DNA"/>
</dbReference>
<keyword evidence="1" id="KW-0997">Cell inner membrane</keyword>
<feature type="transmembrane region" description="Helical" evidence="1">
    <location>
        <begin position="64"/>
        <end position="84"/>
    </location>
</feature>
<proteinExistence type="predicted"/>
<feature type="domain" description="Inner membrane component" evidence="2">
    <location>
        <begin position="5"/>
        <end position="55"/>
    </location>
</feature>
<dbReference type="PIRSF" id="PIRSF028777">
    <property type="entry name" value="UCP028777"/>
    <property type="match status" value="1"/>
</dbReference>
<reference evidence="3 4" key="1">
    <citation type="submission" date="2019-03" db="EMBL/GenBank/DDBJ databases">
        <title>Draft genome of Brevundimonas sp. a heavy metal resistant soil bacteria.</title>
        <authorList>
            <person name="Soto J."/>
        </authorList>
    </citation>
    <scope>NUCLEOTIDE SEQUENCE [LARGE SCALE GENOMIC DNA]</scope>
    <source>
        <strain evidence="3 4">B-10</strain>
    </source>
</reference>
<protein>
    <recommendedName>
        <fullName evidence="1">Inner membrane protein YccF</fullName>
    </recommendedName>
</protein>
<keyword evidence="1" id="KW-1003">Cell membrane</keyword>
<keyword evidence="1" id="KW-0472">Membrane</keyword>
<dbReference type="AlphaFoldDB" id="A0A4Y9RVS7"/>
<dbReference type="OrthoDB" id="3238663at2"/>
<feature type="transmembrane region" description="Helical" evidence="1">
    <location>
        <begin position="20"/>
        <end position="43"/>
    </location>
</feature>
<dbReference type="NCBIfam" id="NF008740">
    <property type="entry name" value="PRK11770.1-2"/>
    <property type="match status" value="1"/>
</dbReference>
<accession>A0A4Y9RVS7</accession>
<dbReference type="Pfam" id="PF03733">
    <property type="entry name" value="YccF"/>
    <property type="match status" value="2"/>
</dbReference>
<keyword evidence="1" id="KW-1133">Transmembrane helix</keyword>
<keyword evidence="4" id="KW-1185">Reference proteome</keyword>
<dbReference type="PANTHER" id="PTHR42903">
    <property type="entry name" value="INNER MEMBRANE PROTEIN YCCF"/>
    <property type="match status" value="1"/>
</dbReference>
<feature type="transmembrane region" description="Helical" evidence="1">
    <location>
        <begin position="90"/>
        <end position="107"/>
    </location>
</feature>
<comment type="subcellular location">
    <subcellularLocation>
        <location evidence="1">Cell inner membrane</location>
        <topology evidence="1">Multi-pass membrane protein</topology>
    </subcellularLocation>
</comment>
<name>A0A4Y9RVS7_9CAUL</name>
<keyword evidence="1" id="KW-0812">Transmembrane</keyword>
<comment type="caution">
    <text evidence="3">The sequence shown here is derived from an EMBL/GenBank/DDBJ whole genome shotgun (WGS) entry which is preliminary data.</text>
</comment>
<dbReference type="InterPro" id="IPR031308">
    <property type="entry name" value="UCP028777"/>
</dbReference>
<dbReference type="RefSeq" id="WP_135195527.1">
    <property type="nucleotide sequence ID" value="NZ_SPVH01000006.1"/>
</dbReference>